<evidence type="ECO:0000256" key="1">
    <source>
        <dbReference type="SAM" id="Coils"/>
    </source>
</evidence>
<evidence type="ECO:0000313" key="2">
    <source>
        <dbReference type="EMBL" id="ERH15259.1"/>
    </source>
</evidence>
<sequence length="55" mass="6139">MLKKKRSEDNMRKLELELQAAQSELESLTESASPSRLERALDRLAAARAALELVA</sequence>
<dbReference type="AlphaFoldDB" id="U1PYZ1"/>
<gene>
    <name evidence="2" type="ORF">HMPREF1978_01281</name>
</gene>
<dbReference type="EMBL" id="AWSC01000047">
    <property type="protein sequence ID" value="ERH15259.1"/>
    <property type="molecule type" value="Genomic_DNA"/>
</dbReference>
<keyword evidence="1" id="KW-0175">Coiled coil</keyword>
<reference evidence="2 3" key="1">
    <citation type="submission" date="2013-08" db="EMBL/GenBank/DDBJ databases">
        <authorList>
            <person name="Weinstock G."/>
            <person name="Sodergren E."/>
            <person name="Wylie T."/>
            <person name="Fulton L."/>
            <person name="Fulton R."/>
            <person name="Fronick C."/>
            <person name="O'Laughlin M."/>
            <person name="Godfrey J."/>
            <person name="Miner T."/>
            <person name="Herter B."/>
            <person name="Appelbaum E."/>
            <person name="Cordes M."/>
            <person name="Lek S."/>
            <person name="Wollam A."/>
            <person name="Pepin K.H."/>
            <person name="Palsikar V.B."/>
            <person name="Mitreva M."/>
            <person name="Wilson R.K."/>
        </authorList>
    </citation>
    <scope>NUCLEOTIDE SEQUENCE [LARGE SCALE GENOMIC DNA]</scope>
    <source>
        <strain evidence="2 3">F0530</strain>
    </source>
</reference>
<evidence type="ECO:0000313" key="3">
    <source>
        <dbReference type="Proteomes" id="UP000016481"/>
    </source>
</evidence>
<accession>U1PYZ1</accession>
<proteinExistence type="predicted"/>
<dbReference type="Proteomes" id="UP000016481">
    <property type="component" value="Unassembled WGS sequence"/>
</dbReference>
<comment type="caution">
    <text evidence="2">The sequence shown here is derived from an EMBL/GenBank/DDBJ whole genome shotgun (WGS) entry which is preliminary data.</text>
</comment>
<feature type="coiled-coil region" evidence="1">
    <location>
        <begin position="4"/>
        <end position="31"/>
    </location>
</feature>
<protein>
    <submittedName>
        <fullName evidence="2">Uncharacterized protein</fullName>
    </submittedName>
</protein>
<dbReference type="HOGENOM" id="CLU_3194953_0_0_11"/>
<name>U1PYZ1_9ACTO</name>
<organism evidence="2 3">
    <name type="scientific">Actinomyces graevenitzii F0530</name>
    <dbReference type="NCBI Taxonomy" id="1321817"/>
    <lineage>
        <taxon>Bacteria</taxon>
        <taxon>Bacillati</taxon>
        <taxon>Actinomycetota</taxon>
        <taxon>Actinomycetes</taxon>
        <taxon>Actinomycetales</taxon>
        <taxon>Actinomycetaceae</taxon>
        <taxon>Actinomyces</taxon>
    </lineage>
</organism>
<dbReference type="PATRIC" id="fig|1321817.3.peg.1130"/>